<keyword evidence="2" id="KW-1185">Reference proteome</keyword>
<organism evidence="1 2">
    <name type="scientific">Schleiferilactobacillus shenzhenensis LY-73</name>
    <dbReference type="NCBI Taxonomy" id="1231336"/>
    <lineage>
        <taxon>Bacteria</taxon>
        <taxon>Bacillati</taxon>
        <taxon>Bacillota</taxon>
        <taxon>Bacilli</taxon>
        <taxon>Lactobacillales</taxon>
        <taxon>Lactobacillaceae</taxon>
        <taxon>Schleiferilactobacillus</taxon>
    </lineage>
</organism>
<accession>U4TPY0</accession>
<dbReference type="AlphaFoldDB" id="U4TPY0"/>
<evidence type="ECO:0000313" key="1">
    <source>
        <dbReference type="EMBL" id="ERL63943.1"/>
    </source>
</evidence>
<name>U4TPY0_9LACO</name>
<gene>
    <name evidence="1" type="ORF">L248_1763</name>
</gene>
<protein>
    <submittedName>
        <fullName evidence="1">Uncharacterized protein</fullName>
    </submittedName>
</protein>
<reference evidence="2" key="1">
    <citation type="journal article" date="2013" name="Genome Announc.">
        <title>Whole-Genome Sequencing of Lactobacillus shenzhenensis Strain LY-73T.</title>
        <authorList>
            <person name="Lin Z."/>
            <person name="Liu Z."/>
            <person name="Yang R."/>
            <person name="Zou Y."/>
            <person name="Wan D."/>
            <person name="Chen J."/>
            <person name="Guo M."/>
            <person name="Zhao J."/>
            <person name="Fang C."/>
            <person name="Yang R."/>
            <person name="Liu F."/>
        </authorList>
    </citation>
    <scope>NUCLEOTIDE SEQUENCE [LARGE SCALE GENOMIC DNA]</scope>
    <source>
        <strain evidence="2">LY-73</strain>
    </source>
</reference>
<dbReference type="Proteomes" id="UP000030647">
    <property type="component" value="Unassembled WGS sequence"/>
</dbReference>
<evidence type="ECO:0000313" key="2">
    <source>
        <dbReference type="Proteomes" id="UP000030647"/>
    </source>
</evidence>
<proteinExistence type="predicted"/>
<sequence>MCTQNCHVSFLTGYIDLPLTVAPPARGIGLERRGHDFEPMQRAHCLKARPCCRRQSRQQQFHG</sequence>
<dbReference type="EMBL" id="KI271608">
    <property type="protein sequence ID" value="ERL63943.1"/>
    <property type="molecule type" value="Genomic_DNA"/>
</dbReference>
<dbReference type="HOGENOM" id="CLU_2880315_0_0_9"/>
<dbReference type="STRING" id="1231336.L248_1763"/>